<dbReference type="InterPro" id="IPR000276">
    <property type="entry name" value="GPCR_Rhodpsn"/>
</dbReference>
<dbReference type="Pfam" id="PF10320">
    <property type="entry name" value="7TM_GPCR_Srsx"/>
    <property type="match status" value="1"/>
</dbReference>
<accession>A0AAN8IGD8</accession>
<comment type="subcellular location">
    <subcellularLocation>
        <location evidence="1">Membrane</location>
    </subcellularLocation>
</comment>
<dbReference type="InterPro" id="IPR017452">
    <property type="entry name" value="GPCR_Rhodpsn_7TM"/>
</dbReference>
<dbReference type="EMBL" id="WIXE01015081">
    <property type="protein sequence ID" value="KAK5973754.1"/>
    <property type="molecule type" value="Genomic_DNA"/>
</dbReference>
<dbReference type="PANTHER" id="PTHR23360">
    <property type="entry name" value="G-PROTEIN COUPLED RECEPTORS FAMILY 1 PROFILE DOMAIN-CONTAINING PROTEIN-RELATED"/>
    <property type="match status" value="1"/>
</dbReference>
<comment type="caution">
    <text evidence="7">The sequence shown here is derived from an EMBL/GenBank/DDBJ whole genome shotgun (WGS) entry which is preliminary data.</text>
</comment>
<organism evidence="7 8">
    <name type="scientific">Trichostrongylus colubriformis</name>
    <name type="common">Black scour worm</name>
    <dbReference type="NCBI Taxonomy" id="6319"/>
    <lineage>
        <taxon>Eukaryota</taxon>
        <taxon>Metazoa</taxon>
        <taxon>Ecdysozoa</taxon>
        <taxon>Nematoda</taxon>
        <taxon>Chromadorea</taxon>
        <taxon>Rhabditida</taxon>
        <taxon>Rhabditina</taxon>
        <taxon>Rhabditomorpha</taxon>
        <taxon>Strongyloidea</taxon>
        <taxon>Trichostrongylidae</taxon>
        <taxon>Trichostrongylus</taxon>
    </lineage>
</organism>
<dbReference type="Gene3D" id="1.20.1070.10">
    <property type="entry name" value="Rhodopsin 7-helix transmembrane proteins"/>
    <property type="match status" value="1"/>
</dbReference>
<feature type="transmembrane region" description="Helical" evidence="5">
    <location>
        <begin position="43"/>
        <end position="64"/>
    </location>
</feature>
<dbReference type="GO" id="GO:0016020">
    <property type="term" value="C:membrane"/>
    <property type="evidence" value="ECO:0007669"/>
    <property type="project" value="UniProtKB-SubCell"/>
</dbReference>
<dbReference type="Proteomes" id="UP001331761">
    <property type="component" value="Unassembled WGS sequence"/>
</dbReference>
<protein>
    <recommendedName>
        <fullName evidence="6">G-protein coupled receptors family 1 profile domain-containing protein</fullName>
    </recommendedName>
</protein>
<sequence>MSHAYLIVVFAAALLVFVFGLFGNIMVISVVRKHKELRTKHSILLSFLCFYQSLVLLLDLVASLRNLLEDVTDRWTCFYSLLPLSFFNNVQLVLILIISLDLTFLVLKPAKYNAIQLFPYTILVQIPCALFAMGLLTAGIVLIRPDEVISCDFIMAHPAELTLVRHLLVIGVCIATILVYACISFMMWFKDWQNTRKTDGFLTFVEAKRNLFELKGEKAYHSQQLITDAKHYLIR</sequence>
<proteinExistence type="predicted"/>
<feature type="domain" description="G-protein coupled receptors family 1 profile" evidence="6">
    <location>
        <begin position="23"/>
        <end position="235"/>
    </location>
</feature>
<evidence type="ECO:0000256" key="4">
    <source>
        <dbReference type="ARBA" id="ARBA00023136"/>
    </source>
</evidence>
<evidence type="ECO:0000256" key="3">
    <source>
        <dbReference type="ARBA" id="ARBA00022989"/>
    </source>
</evidence>
<dbReference type="InterPro" id="IPR047130">
    <property type="entry name" value="7TM_GPCR_Srsx_nematod"/>
</dbReference>
<evidence type="ECO:0000256" key="2">
    <source>
        <dbReference type="ARBA" id="ARBA00022692"/>
    </source>
</evidence>
<dbReference type="SUPFAM" id="SSF81321">
    <property type="entry name" value="Family A G protein-coupled receptor-like"/>
    <property type="match status" value="1"/>
</dbReference>
<keyword evidence="8" id="KW-1185">Reference proteome</keyword>
<reference evidence="7 8" key="1">
    <citation type="submission" date="2019-10" db="EMBL/GenBank/DDBJ databases">
        <title>Assembly and Annotation for the nematode Trichostrongylus colubriformis.</title>
        <authorList>
            <person name="Martin J."/>
        </authorList>
    </citation>
    <scope>NUCLEOTIDE SEQUENCE [LARGE SCALE GENOMIC DNA]</scope>
    <source>
        <strain evidence="7">G859</strain>
        <tissue evidence="7">Whole worm</tissue>
    </source>
</reference>
<evidence type="ECO:0000259" key="6">
    <source>
        <dbReference type="PROSITE" id="PS50262"/>
    </source>
</evidence>
<feature type="transmembrane region" description="Helical" evidence="5">
    <location>
        <begin position="163"/>
        <end position="189"/>
    </location>
</feature>
<evidence type="ECO:0000256" key="5">
    <source>
        <dbReference type="SAM" id="Phobius"/>
    </source>
</evidence>
<name>A0AAN8IGD8_TRICO</name>
<keyword evidence="4 5" id="KW-0472">Membrane</keyword>
<gene>
    <name evidence="7" type="ORF">GCK32_006157</name>
</gene>
<feature type="transmembrane region" description="Helical" evidence="5">
    <location>
        <begin position="84"/>
        <end position="105"/>
    </location>
</feature>
<dbReference type="AlphaFoldDB" id="A0AAN8IGD8"/>
<feature type="transmembrane region" description="Helical" evidence="5">
    <location>
        <begin position="6"/>
        <end position="31"/>
    </location>
</feature>
<dbReference type="SMART" id="SM01381">
    <property type="entry name" value="7TM_GPCR_Srsx"/>
    <property type="match status" value="1"/>
</dbReference>
<evidence type="ECO:0000256" key="1">
    <source>
        <dbReference type="ARBA" id="ARBA00004370"/>
    </source>
</evidence>
<feature type="transmembrane region" description="Helical" evidence="5">
    <location>
        <begin position="117"/>
        <end position="143"/>
    </location>
</feature>
<dbReference type="PANTHER" id="PTHR23360:SF37">
    <property type="entry name" value="G-PROTEIN COUPLED RECEPTORS FAMILY 1 PROFILE DOMAIN-CONTAINING PROTEIN"/>
    <property type="match status" value="1"/>
</dbReference>
<keyword evidence="3 5" id="KW-1133">Transmembrane helix</keyword>
<dbReference type="InterPro" id="IPR019424">
    <property type="entry name" value="7TM_GPCR_Srsx"/>
</dbReference>
<dbReference type="PROSITE" id="PS50262">
    <property type="entry name" value="G_PROTEIN_RECEP_F1_2"/>
    <property type="match status" value="1"/>
</dbReference>
<evidence type="ECO:0000313" key="7">
    <source>
        <dbReference type="EMBL" id="KAK5973754.1"/>
    </source>
</evidence>
<keyword evidence="2 5" id="KW-0812">Transmembrane</keyword>
<evidence type="ECO:0000313" key="8">
    <source>
        <dbReference type="Proteomes" id="UP001331761"/>
    </source>
</evidence>
<dbReference type="GO" id="GO:0004930">
    <property type="term" value="F:G protein-coupled receptor activity"/>
    <property type="evidence" value="ECO:0007669"/>
    <property type="project" value="InterPro"/>
</dbReference>